<dbReference type="Pfam" id="PF04101">
    <property type="entry name" value="Glyco_tran_28_C"/>
    <property type="match status" value="1"/>
</dbReference>
<evidence type="ECO:0000313" key="2">
    <source>
        <dbReference type="EMBL" id="MBB3860409.1"/>
    </source>
</evidence>
<comment type="caution">
    <text evidence="2">The sequence shown here is derived from an EMBL/GenBank/DDBJ whole genome shotgun (WGS) entry which is preliminary data.</text>
</comment>
<proteinExistence type="predicted"/>
<protein>
    <submittedName>
        <fullName evidence="2">UDP-N-acetylglucosamine transferase subunit ALG13</fullName>
    </submittedName>
</protein>
<gene>
    <name evidence="2" type="ORF">GGQ88_001675</name>
</gene>
<accession>A0A7W5ZWA0</accession>
<dbReference type="SUPFAM" id="SSF53756">
    <property type="entry name" value="UDP-Glycosyltransferase/glycogen phosphorylase"/>
    <property type="match status" value="1"/>
</dbReference>
<keyword evidence="2" id="KW-0808">Transferase</keyword>
<dbReference type="RefSeq" id="WP_246385650.1">
    <property type="nucleotide sequence ID" value="NZ_JACICY010000003.1"/>
</dbReference>
<dbReference type="AlphaFoldDB" id="A0A7W5ZWA0"/>
<evidence type="ECO:0000259" key="1">
    <source>
        <dbReference type="Pfam" id="PF04101"/>
    </source>
</evidence>
<dbReference type="Proteomes" id="UP000562395">
    <property type="component" value="Unassembled WGS sequence"/>
</dbReference>
<evidence type="ECO:0000313" key="3">
    <source>
        <dbReference type="Proteomes" id="UP000562395"/>
    </source>
</evidence>
<keyword evidence="3" id="KW-1185">Reference proteome</keyword>
<name>A0A7W5ZWA0_9SPHN</name>
<organism evidence="2 3">
    <name type="scientific">Novosphingobium hassiacum</name>
    <dbReference type="NCBI Taxonomy" id="173676"/>
    <lineage>
        <taxon>Bacteria</taxon>
        <taxon>Pseudomonadati</taxon>
        <taxon>Pseudomonadota</taxon>
        <taxon>Alphaproteobacteria</taxon>
        <taxon>Sphingomonadales</taxon>
        <taxon>Sphingomonadaceae</taxon>
        <taxon>Novosphingobium</taxon>
    </lineage>
</organism>
<feature type="domain" description="Glycosyl transferase family 28 C-terminal" evidence="1">
    <location>
        <begin position="11"/>
        <end position="90"/>
    </location>
</feature>
<reference evidence="2 3" key="1">
    <citation type="submission" date="2020-08" db="EMBL/GenBank/DDBJ databases">
        <title>Genomic Encyclopedia of Type Strains, Phase IV (KMG-IV): sequencing the most valuable type-strain genomes for metagenomic binning, comparative biology and taxonomic classification.</title>
        <authorList>
            <person name="Goeker M."/>
        </authorList>
    </citation>
    <scope>NUCLEOTIDE SEQUENCE [LARGE SCALE GENOMIC DNA]</scope>
    <source>
        <strain evidence="2 3">DSM 14552</strain>
    </source>
</reference>
<dbReference type="GO" id="GO:0016758">
    <property type="term" value="F:hexosyltransferase activity"/>
    <property type="evidence" value="ECO:0007669"/>
    <property type="project" value="InterPro"/>
</dbReference>
<dbReference type="InterPro" id="IPR007235">
    <property type="entry name" value="Glyco_trans_28_C"/>
</dbReference>
<dbReference type="EMBL" id="JACICY010000003">
    <property type="protein sequence ID" value="MBB3860409.1"/>
    <property type="molecule type" value="Genomic_DNA"/>
</dbReference>
<sequence>MDELAPTLDMPVVAQTGKGTYQARNIRTLESIPPSEFDEMIRETRLIVAHAGIGTVLTAQKFGKPILLFPRRAALGEHRNDHQLATVGQLRGRPGVIVVEDEADLAAGVAQGLAIDVIAEQTVPRRDQLRQALHTFIVSGDLAG</sequence>
<dbReference type="Gene3D" id="3.40.50.2000">
    <property type="entry name" value="Glycogen Phosphorylase B"/>
    <property type="match status" value="1"/>
</dbReference>